<protein>
    <recommendedName>
        <fullName evidence="2">Protein kinase domain-containing protein</fullName>
    </recommendedName>
</protein>
<evidence type="ECO:0000259" key="2">
    <source>
        <dbReference type="PROSITE" id="PS50011"/>
    </source>
</evidence>
<comment type="caution">
    <text evidence="3">The sequence shown here is derived from an EMBL/GenBank/DDBJ whole genome shotgun (WGS) entry which is preliminary data.</text>
</comment>
<feature type="region of interest" description="Disordered" evidence="1">
    <location>
        <begin position="511"/>
        <end position="531"/>
    </location>
</feature>
<organism evidence="3 4">
    <name type="scientific">Riccia sorocarpa</name>
    <dbReference type="NCBI Taxonomy" id="122646"/>
    <lineage>
        <taxon>Eukaryota</taxon>
        <taxon>Viridiplantae</taxon>
        <taxon>Streptophyta</taxon>
        <taxon>Embryophyta</taxon>
        <taxon>Marchantiophyta</taxon>
        <taxon>Marchantiopsida</taxon>
        <taxon>Marchantiidae</taxon>
        <taxon>Marchantiales</taxon>
        <taxon>Ricciaceae</taxon>
        <taxon>Riccia</taxon>
    </lineage>
</organism>
<feature type="domain" description="Protein kinase" evidence="2">
    <location>
        <begin position="145"/>
        <end position="495"/>
    </location>
</feature>
<keyword evidence="4" id="KW-1185">Reference proteome</keyword>
<feature type="compositionally biased region" description="Basic residues" evidence="1">
    <location>
        <begin position="1"/>
        <end position="10"/>
    </location>
</feature>
<feature type="region of interest" description="Disordered" evidence="1">
    <location>
        <begin position="1"/>
        <end position="50"/>
    </location>
</feature>
<name>A0ABD3I0I4_9MARC</name>
<dbReference type="EMBL" id="JBJQOH010000002">
    <property type="protein sequence ID" value="KAL3695995.1"/>
    <property type="molecule type" value="Genomic_DNA"/>
</dbReference>
<evidence type="ECO:0000313" key="3">
    <source>
        <dbReference type="EMBL" id="KAL3695995.1"/>
    </source>
</evidence>
<dbReference type="AlphaFoldDB" id="A0ABD3I0I4"/>
<evidence type="ECO:0000256" key="1">
    <source>
        <dbReference type="SAM" id="MobiDB-lite"/>
    </source>
</evidence>
<dbReference type="Gene3D" id="1.10.510.10">
    <property type="entry name" value="Transferase(Phosphotransferase) domain 1"/>
    <property type="match status" value="1"/>
</dbReference>
<proteinExistence type="predicted"/>
<dbReference type="SUPFAM" id="SSF56112">
    <property type="entry name" value="Protein kinase-like (PK-like)"/>
    <property type="match status" value="1"/>
</dbReference>
<dbReference type="InterPro" id="IPR001245">
    <property type="entry name" value="Ser-Thr/Tyr_kinase_cat_dom"/>
</dbReference>
<dbReference type="InterPro" id="IPR011009">
    <property type="entry name" value="Kinase-like_dom_sf"/>
</dbReference>
<dbReference type="InterPro" id="IPR000719">
    <property type="entry name" value="Prot_kinase_dom"/>
</dbReference>
<dbReference type="PROSITE" id="PS50011">
    <property type="entry name" value="PROTEIN_KINASE_DOM"/>
    <property type="match status" value="1"/>
</dbReference>
<accession>A0ABD3I0I4</accession>
<sequence length="531" mass="61730">MASSSRKRKGKDIVPQEEAEEGELLPGVPLPEPSKEHRSGPSQDISTRDQRLRENAEMRHAWFTWFTSEEDLDKCRKEFWTPGSEAGRQHFQGKLIELGLEAYIAAAMDANRVGFLTSVLDVHERLAIFVRPPQLKNPKSKSSQYKQFEPISSGVIYRLHHLTQLTKTVDPELADQIGRFDVVFYVAKRFKDQWYEFSGFDELVKEFTAFPLNSPIICSPIAGFFDRRNPTLVFPWWNGGQIYDWIERGFELRWKRSPNGQRREPLADDIIAKYDADTHLSVEIFRKHRLEMAATLLQGLAFMHTHNWLHCDLHLANIFVHFPLWDWDDRVDKQRERHDNFPNADLPAINRKLVFVGIGDLGWAQREGDTGKHVHAYPAHVKNPREWVAPELTHVMAKKDRTGKKYVTKFSQSTDIFAMGYILQRLCGDYFSDMIPKEEATYDQEKFAKGFPSGTSLPHVAHRMRLREALEQMTAADIANRHDYRMTARYWVTYFQDQLMIDPLVCQRPLESKPRAKKHPDGPREIGKDKL</sequence>
<dbReference type="Proteomes" id="UP001633002">
    <property type="component" value="Unassembled WGS sequence"/>
</dbReference>
<evidence type="ECO:0000313" key="4">
    <source>
        <dbReference type="Proteomes" id="UP001633002"/>
    </source>
</evidence>
<reference evidence="3 4" key="1">
    <citation type="submission" date="2024-09" db="EMBL/GenBank/DDBJ databases">
        <title>Chromosome-scale assembly of Riccia sorocarpa.</title>
        <authorList>
            <person name="Paukszto L."/>
        </authorList>
    </citation>
    <scope>NUCLEOTIDE SEQUENCE [LARGE SCALE GENOMIC DNA]</scope>
    <source>
        <strain evidence="3">LP-2024</strain>
        <tissue evidence="3">Aerial parts of the thallus</tissue>
    </source>
</reference>
<dbReference type="Pfam" id="PF07714">
    <property type="entry name" value="PK_Tyr_Ser-Thr"/>
    <property type="match status" value="1"/>
</dbReference>
<gene>
    <name evidence="3" type="ORF">R1sor_010071</name>
</gene>